<comment type="caution">
    <text evidence="2">The sequence shown here is derived from an EMBL/GenBank/DDBJ whole genome shotgun (WGS) entry which is preliminary data.</text>
</comment>
<dbReference type="RefSeq" id="WP_205292732.1">
    <property type="nucleotide sequence ID" value="NZ_CP074406.1"/>
</dbReference>
<dbReference type="AlphaFoldDB" id="A0A939BZT8"/>
<dbReference type="InterPro" id="IPR015032">
    <property type="entry name" value="ThsB__TIR-like_domain"/>
</dbReference>
<dbReference type="Proteomes" id="UP000663791">
    <property type="component" value="Unassembled WGS sequence"/>
</dbReference>
<dbReference type="SUPFAM" id="SSF52206">
    <property type="entry name" value="Hypothetical protein MTH538"/>
    <property type="match status" value="1"/>
</dbReference>
<proteinExistence type="predicted"/>
<protein>
    <submittedName>
        <fullName evidence="2">TIR domain-containing protein</fullName>
    </submittedName>
</protein>
<dbReference type="Gene3D" id="3.40.50.9200">
    <property type="entry name" value="Hypothetical protein MTH538"/>
    <property type="match status" value="1"/>
</dbReference>
<dbReference type="InterPro" id="IPR036490">
    <property type="entry name" value="ThsB_TIR-like_sf"/>
</dbReference>
<evidence type="ECO:0000313" key="2">
    <source>
        <dbReference type="EMBL" id="MBM9461410.1"/>
    </source>
</evidence>
<reference evidence="2" key="1">
    <citation type="submission" date="2021-01" db="EMBL/GenBank/DDBJ databases">
        <title>Novel species in genus Nocardioides.</title>
        <authorList>
            <person name="Zhang G."/>
        </authorList>
    </citation>
    <scope>NUCLEOTIDE SEQUENCE</scope>
    <source>
        <strain evidence="2">Zg-536</strain>
    </source>
</reference>
<gene>
    <name evidence="2" type="ORF">JK386_16020</name>
</gene>
<dbReference type="EMBL" id="JAERTX010000017">
    <property type="protein sequence ID" value="MBM9461410.1"/>
    <property type="molecule type" value="Genomic_DNA"/>
</dbReference>
<dbReference type="Pfam" id="PF08937">
    <property type="entry name" value="ThsB_TIR"/>
    <property type="match status" value="1"/>
</dbReference>
<organism evidence="2 3">
    <name type="scientific">Nocardioides faecalis</name>
    <dbReference type="NCBI Taxonomy" id="2803858"/>
    <lineage>
        <taxon>Bacteria</taxon>
        <taxon>Bacillati</taxon>
        <taxon>Actinomycetota</taxon>
        <taxon>Actinomycetes</taxon>
        <taxon>Propionibacteriales</taxon>
        <taxon>Nocardioidaceae</taxon>
        <taxon>Nocardioides</taxon>
    </lineage>
</organism>
<name>A0A939BZT8_9ACTN</name>
<evidence type="ECO:0000259" key="1">
    <source>
        <dbReference type="Pfam" id="PF08937"/>
    </source>
</evidence>
<keyword evidence="3" id="KW-1185">Reference proteome</keyword>
<sequence length="143" mass="15705">MALPRAFLSFDFDHDQTPKILFAGQAKDKSPTPFAVEDWSSKKHLPQAEWEKLIKEKINSCHMLIVLVGKHMGTATGVVKEIEMAKARDVPCFGVYVNGAGTTSTLPTGLARNNVVAWKWETVAAMVDKCARAGKNGRYAGWA</sequence>
<evidence type="ECO:0000313" key="3">
    <source>
        <dbReference type="Proteomes" id="UP000663791"/>
    </source>
</evidence>
<feature type="domain" description="Thoeris protein ThsB TIR-like" evidence="1">
    <location>
        <begin position="7"/>
        <end position="100"/>
    </location>
</feature>
<accession>A0A939BZT8</accession>